<dbReference type="GO" id="GO:0043565">
    <property type="term" value="F:sequence-specific DNA binding"/>
    <property type="evidence" value="ECO:0007669"/>
    <property type="project" value="TreeGrafter"/>
</dbReference>
<dbReference type="InterPro" id="IPR012327">
    <property type="entry name" value="MeTrfase_D12"/>
</dbReference>
<evidence type="ECO:0000256" key="4">
    <source>
        <dbReference type="ARBA" id="ARBA00022679"/>
    </source>
</evidence>
<dbReference type="GO" id="GO:0006298">
    <property type="term" value="P:mismatch repair"/>
    <property type="evidence" value="ECO:0007669"/>
    <property type="project" value="TreeGrafter"/>
</dbReference>
<dbReference type="KEGG" id="rbc:BN938_2380"/>
<evidence type="ECO:0000256" key="3">
    <source>
        <dbReference type="ARBA" id="ARBA00022603"/>
    </source>
</evidence>
<dbReference type="SUPFAM" id="SSF53335">
    <property type="entry name" value="S-adenosyl-L-methionine-dependent methyltransferases"/>
    <property type="match status" value="1"/>
</dbReference>
<dbReference type="Proteomes" id="UP000027616">
    <property type="component" value="Chromosome I"/>
</dbReference>
<gene>
    <name evidence="8" type="ORF">BN938_2380</name>
</gene>
<dbReference type="GO" id="GO:0009307">
    <property type="term" value="P:DNA restriction-modification system"/>
    <property type="evidence" value="ECO:0007669"/>
    <property type="project" value="InterPro"/>
</dbReference>
<dbReference type="Gene3D" id="1.10.1020.10">
    <property type="entry name" value="Adenine-specific Methyltransferase, Domain 2"/>
    <property type="match status" value="1"/>
</dbReference>
<dbReference type="REBASE" id="88596">
    <property type="entry name" value="M.MhiM3ORF2380P"/>
</dbReference>
<dbReference type="GO" id="GO:0032259">
    <property type="term" value="P:methylation"/>
    <property type="evidence" value="ECO:0007669"/>
    <property type="project" value="UniProtKB-KW"/>
</dbReference>
<feature type="binding site" evidence="7">
    <location>
        <position position="198"/>
    </location>
    <ligand>
        <name>S-adenosyl-L-methionine</name>
        <dbReference type="ChEBI" id="CHEBI:59789"/>
    </ligand>
</feature>
<evidence type="ECO:0000256" key="1">
    <source>
        <dbReference type="ARBA" id="ARBA00006594"/>
    </source>
</evidence>
<comment type="catalytic activity">
    <reaction evidence="6">
        <text>a 2'-deoxyadenosine in DNA + S-adenosyl-L-methionine = an N(6)-methyl-2'-deoxyadenosine in DNA + S-adenosyl-L-homocysteine + H(+)</text>
        <dbReference type="Rhea" id="RHEA:15197"/>
        <dbReference type="Rhea" id="RHEA-COMP:12418"/>
        <dbReference type="Rhea" id="RHEA-COMP:12419"/>
        <dbReference type="ChEBI" id="CHEBI:15378"/>
        <dbReference type="ChEBI" id="CHEBI:57856"/>
        <dbReference type="ChEBI" id="CHEBI:59789"/>
        <dbReference type="ChEBI" id="CHEBI:90615"/>
        <dbReference type="ChEBI" id="CHEBI:90616"/>
        <dbReference type="EC" id="2.1.1.72"/>
    </reaction>
</comment>
<dbReference type="PATRIC" id="fig|1433126.3.peg.2355"/>
<comment type="similarity">
    <text evidence="1">Belongs to the N(4)/N(6)-methyltransferase family.</text>
</comment>
<evidence type="ECO:0000256" key="6">
    <source>
        <dbReference type="ARBA" id="ARBA00047942"/>
    </source>
</evidence>
<sequence>MSKAKPFIKWVGGKSQLIEKIGENLPADFVRCSVYVEPFVGGGAVMFHVLQNYKNIKRAIVNDINHELILTYNIVKNDSKTLIKRLSRIEDEFYNLENSEQREEYFLEKREMFNQKNSDAITTSSLFIFLNKTCFNGLYRVNSKGLFNVPYGKYIKPVICDTATLLADSELLQRVEILEGDFSQTVKYASKDTLFYCDPPYKPISETSTFNSYAKGGFCDNEQERLKKFCDEVSLNGAMFLQSNSSPEDGFFDSLYNEYRIEKVLASRMVNSVGAKRGKITELLISNYQNINQPQLSLF</sequence>
<feature type="binding site" evidence="7">
    <location>
        <position position="63"/>
    </location>
    <ligand>
        <name>S-adenosyl-L-methionine</name>
        <dbReference type="ChEBI" id="CHEBI:59789"/>
    </ligand>
</feature>
<keyword evidence="5" id="KW-0949">S-adenosyl-L-methionine</keyword>
<reference evidence="8 9" key="1">
    <citation type="journal article" date="2015" name="Genome Announc.">
        <title>Complete Genome Sequence of the Novel Leech Symbiont Mucinivorans hirudinis M3T.</title>
        <authorList>
            <person name="Nelson M.C."/>
            <person name="Bomar L."/>
            <person name="Graf J."/>
        </authorList>
    </citation>
    <scope>NUCLEOTIDE SEQUENCE [LARGE SCALE GENOMIC DNA]</scope>
    <source>
        <strain evidence="9">M3</strain>
    </source>
</reference>
<organism evidence="8 9">
    <name type="scientific">Mucinivorans hirudinis</name>
    <dbReference type="NCBI Taxonomy" id="1433126"/>
    <lineage>
        <taxon>Bacteria</taxon>
        <taxon>Pseudomonadati</taxon>
        <taxon>Bacteroidota</taxon>
        <taxon>Bacteroidia</taxon>
        <taxon>Bacteroidales</taxon>
        <taxon>Rikenellaceae</taxon>
        <taxon>Mucinivorans</taxon>
    </lineage>
</organism>
<dbReference type="PANTHER" id="PTHR30481">
    <property type="entry name" value="DNA ADENINE METHYLASE"/>
    <property type="match status" value="1"/>
</dbReference>
<dbReference type="NCBIfam" id="TIGR00571">
    <property type="entry name" value="dam"/>
    <property type="match status" value="1"/>
</dbReference>
<evidence type="ECO:0000256" key="2">
    <source>
        <dbReference type="ARBA" id="ARBA00011900"/>
    </source>
</evidence>
<keyword evidence="3 8" id="KW-0489">Methyltransferase</keyword>
<dbReference type="OrthoDB" id="9805629at2"/>
<protein>
    <recommendedName>
        <fullName evidence="2">site-specific DNA-methyltransferase (adenine-specific)</fullName>
        <ecNumber evidence="2">2.1.1.72</ecNumber>
    </recommendedName>
</protein>
<dbReference type="PIRSF" id="PIRSF000398">
    <property type="entry name" value="M_m6A_EcoRV"/>
    <property type="match status" value="1"/>
</dbReference>
<feature type="binding site" evidence="7">
    <location>
        <position position="14"/>
    </location>
    <ligand>
        <name>S-adenosyl-L-methionine</name>
        <dbReference type="ChEBI" id="CHEBI:59789"/>
    </ligand>
</feature>
<dbReference type="GO" id="GO:1904047">
    <property type="term" value="F:S-adenosyl-L-methionine binding"/>
    <property type="evidence" value="ECO:0007669"/>
    <property type="project" value="TreeGrafter"/>
</dbReference>
<dbReference type="Pfam" id="PF02086">
    <property type="entry name" value="MethyltransfD12"/>
    <property type="match status" value="1"/>
</dbReference>
<feature type="binding site" evidence="7">
    <location>
        <position position="10"/>
    </location>
    <ligand>
        <name>S-adenosyl-L-methionine</name>
        <dbReference type="ChEBI" id="CHEBI:59789"/>
    </ligand>
</feature>
<dbReference type="EC" id="2.1.1.72" evidence="2"/>
<dbReference type="STRING" id="1433126.BN938_2380"/>
<dbReference type="PRINTS" id="PR00505">
    <property type="entry name" value="D12N6MTFRASE"/>
</dbReference>
<dbReference type="HOGENOM" id="CLU_063430_0_0_10"/>
<keyword evidence="9" id="KW-1185">Reference proteome</keyword>
<dbReference type="PANTHER" id="PTHR30481:SF3">
    <property type="entry name" value="DNA ADENINE METHYLASE"/>
    <property type="match status" value="1"/>
</dbReference>
<keyword evidence="4 8" id="KW-0808">Transferase</keyword>
<dbReference type="Gene3D" id="3.40.50.150">
    <property type="entry name" value="Vaccinia Virus protein VP39"/>
    <property type="match status" value="1"/>
</dbReference>
<evidence type="ECO:0000256" key="7">
    <source>
        <dbReference type="PIRSR" id="PIRSR000398-1"/>
    </source>
</evidence>
<proteinExistence type="inferred from homology"/>
<dbReference type="eggNOG" id="COG0338">
    <property type="taxonomic scope" value="Bacteria"/>
</dbReference>
<evidence type="ECO:0000313" key="8">
    <source>
        <dbReference type="EMBL" id="CDN32451.1"/>
    </source>
</evidence>
<dbReference type="InterPro" id="IPR012263">
    <property type="entry name" value="M_m6A_EcoRV"/>
</dbReference>
<name>A0A060R9Z7_9BACT</name>
<dbReference type="GO" id="GO:0009007">
    <property type="term" value="F:site-specific DNA-methyltransferase (adenine-specific) activity"/>
    <property type="evidence" value="ECO:0007669"/>
    <property type="project" value="UniProtKB-EC"/>
</dbReference>
<dbReference type="InterPro" id="IPR029063">
    <property type="entry name" value="SAM-dependent_MTases_sf"/>
</dbReference>
<accession>A0A060R9Z7</accession>
<dbReference type="InterPro" id="IPR023095">
    <property type="entry name" value="Ade_MeTrfase_dom_2"/>
</dbReference>
<evidence type="ECO:0000256" key="5">
    <source>
        <dbReference type="ARBA" id="ARBA00022691"/>
    </source>
</evidence>
<evidence type="ECO:0000313" key="9">
    <source>
        <dbReference type="Proteomes" id="UP000027616"/>
    </source>
</evidence>
<dbReference type="EMBL" id="HG934468">
    <property type="protein sequence ID" value="CDN32451.1"/>
    <property type="molecule type" value="Genomic_DNA"/>
</dbReference>
<dbReference type="AlphaFoldDB" id="A0A060R9Z7"/>